<keyword evidence="7 10" id="KW-0472">Membrane</keyword>
<comment type="similarity">
    <text evidence="10">Belongs to the insect chemoreceptor superfamily. Heteromeric odorant receptor channel (TC 1.A.69) family.</text>
</comment>
<keyword evidence="8 10" id="KW-0675">Receptor</keyword>
<feature type="transmembrane region" description="Helical" evidence="10">
    <location>
        <begin position="355"/>
        <end position="375"/>
    </location>
</feature>
<evidence type="ECO:0000256" key="7">
    <source>
        <dbReference type="ARBA" id="ARBA00023136"/>
    </source>
</evidence>
<comment type="caution">
    <text evidence="10">Lacks conserved residue(s) required for the propagation of feature annotation.</text>
</comment>
<evidence type="ECO:0000256" key="5">
    <source>
        <dbReference type="ARBA" id="ARBA00022725"/>
    </source>
</evidence>
<feature type="transmembrane region" description="Helical" evidence="10">
    <location>
        <begin position="128"/>
        <end position="149"/>
    </location>
</feature>
<dbReference type="Pfam" id="PF02949">
    <property type="entry name" value="7tm_6"/>
    <property type="match status" value="1"/>
</dbReference>
<evidence type="ECO:0000256" key="2">
    <source>
        <dbReference type="ARBA" id="ARBA00022475"/>
    </source>
</evidence>
<gene>
    <name evidence="11" type="primary">LOC108044405</name>
</gene>
<evidence type="ECO:0000313" key="11">
    <source>
        <dbReference type="RefSeq" id="XP_016978894.1"/>
    </source>
</evidence>
<keyword evidence="2" id="KW-1003">Cell membrane</keyword>
<keyword evidence="6 10" id="KW-1133">Transmembrane helix</keyword>
<feature type="transmembrane region" description="Helical" evidence="10">
    <location>
        <begin position="284"/>
        <end position="305"/>
    </location>
</feature>
<dbReference type="RefSeq" id="XP_016978894.1">
    <property type="nucleotide sequence ID" value="XM_017123405.1"/>
</dbReference>
<name>A0A6P4EQH9_DRORH</name>
<accession>A0A6P4EQH9</accession>
<dbReference type="GO" id="GO:0005886">
    <property type="term" value="C:plasma membrane"/>
    <property type="evidence" value="ECO:0007669"/>
    <property type="project" value="UniProtKB-SubCell"/>
</dbReference>
<evidence type="ECO:0000256" key="3">
    <source>
        <dbReference type="ARBA" id="ARBA00022606"/>
    </source>
</evidence>
<sequence>MAEVTVDSLEFFGSHWTAWRVLGVAHIRVESWRNPYLFYSIVMNLFVTLCYPFHLGMSLFRNRTLTEDILNLTTFATCTACSVKCLLYAYKIKDVLEMERLLRLLDKRVVGLEQREIYGQVRVQLRNVLYIFISIYMPCALFAELSFLFKEERGLMYPAWFPFDWLNSTRNYYIANVYQIVGISFQLLQNYVSDCFPAVVLCLISSHIKMLYKRFEEVGVDPAKNPERELEACITDHKHLLELFRRVEGFISLPMFIQFTVTALNVCIGIAALVFFVSEPMARMYLIFYSLAMPLQIFPSCYFGTDNEYWFGWLHYAAFSCNWPTQNRSFKRKMMLFVEQSLKKNTAVAGGMMRIHLDTFFSTLKGAYSLFTIIIRMRK</sequence>
<reference evidence="11" key="1">
    <citation type="submission" date="2025-08" db="UniProtKB">
        <authorList>
            <consortium name="RefSeq"/>
        </authorList>
    </citation>
    <scope>IDENTIFICATION</scope>
</reference>
<evidence type="ECO:0000256" key="1">
    <source>
        <dbReference type="ARBA" id="ARBA00004651"/>
    </source>
</evidence>
<dbReference type="GO" id="GO:0005549">
    <property type="term" value="F:odorant binding"/>
    <property type="evidence" value="ECO:0007669"/>
    <property type="project" value="InterPro"/>
</dbReference>
<keyword evidence="9 10" id="KW-0807">Transducer</keyword>
<evidence type="ECO:0000256" key="10">
    <source>
        <dbReference type="RuleBase" id="RU351113"/>
    </source>
</evidence>
<evidence type="ECO:0000256" key="6">
    <source>
        <dbReference type="ARBA" id="ARBA00022989"/>
    </source>
</evidence>
<dbReference type="OrthoDB" id="7548151at2759"/>
<evidence type="ECO:0000256" key="9">
    <source>
        <dbReference type="ARBA" id="ARBA00023224"/>
    </source>
</evidence>
<dbReference type="PANTHER" id="PTHR21137">
    <property type="entry name" value="ODORANT RECEPTOR"/>
    <property type="match status" value="1"/>
</dbReference>
<dbReference type="PANTHER" id="PTHR21137:SF35">
    <property type="entry name" value="ODORANT RECEPTOR 19A-RELATED"/>
    <property type="match status" value="1"/>
</dbReference>
<dbReference type="RefSeq" id="XP_016978894.2">
    <property type="nucleotide sequence ID" value="XM_017123405.2"/>
</dbReference>
<organism evidence="11">
    <name type="scientific">Drosophila rhopaloa</name>
    <name type="common">Fruit fly</name>
    <dbReference type="NCBI Taxonomy" id="1041015"/>
    <lineage>
        <taxon>Eukaryota</taxon>
        <taxon>Metazoa</taxon>
        <taxon>Ecdysozoa</taxon>
        <taxon>Arthropoda</taxon>
        <taxon>Hexapoda</taxon>
        <taxon>Insecta</taxon>
        <taxon>Pterygota</taxon>
        <taxon>Neoptera</taxon>
        <taxon>Endopterygota</taxon>
        <taxon>Diptera</taxon>
        <taxon>Brachycera</taxon>
        <taxon>Muscomorpha</taxon>
        <taxon>Ephydroidea</taxon>
        <taxon>Drosophilidae</taxon>
        <taxon>Drosophila</taxon>
        <taxon>Sophophora</taxon>
    </lineage>
</organism>
<dbReference type="GO" id="GO:0007165">
    <property type="term" value="P:signal transduction"/>
    <property type="evidence" value="ECO:0007669"/>
    <property type="project" value="UniProtKB-KW"/>
</dbReference>
<evidence type="ECO:0000256" key="4">
    <source>
        <dbReference type="ARBA" id="ARBA00022692"/>
    </source>
</evidence>
<keyword evidence="3 10" id="KW-0716">Sensory transduction</keyword>
<feature type="transmembrane region" description="Helical" evidence="10">
    <location>
        <begin position="69"/>
        <end position="90"/>
    </location>
</feature>
<dbReference type="GO" id="GO:0004984">
    <property type="term" value="F:olfactory receptor activity"/>
    <property type="evidence" value="ECO:0007669"/>
    <property type="project" value="InterPro"/>
</dbReference>
<keyword evidence="5 10" id="KW-0552">Olfaction</keyword>
<dbReference type="InterPro" id="IPR004117">
    <property type="entry name" value="7tm6_olfct_rcpt"/>
</dbReference>
<keyword evidence="4 10" id="KW-0812">Transmembrane</keyword>
<feature type="transmembrane region" description="Helical" evidence="10">
    <location>
        <begin position="255"/>
        <end position="277"/>
    </location>
</feature>
<dbReference type="AlphaFoldDB" id="A0A6P4EQH9"/>
<evidence type="ECO:0000256" key="8">
    <source>
        <dbReference type="ARBA" id="ARBA00023170"/>
    </source>
</evidence>
<proteinExistence type="inferred from homology"/>
<protein>
    <recommendedName>
        <fullName evidence="10">Odorant receptor</fullName>
    </recommendedName>
</protein>
<comment type="subcellular location">
    <subcellularLocation>
        <location evidence="1 10">Cell membrane</location>
        <topology evidence="1 10">Multi-pass membrane protein</topology>
    </subcellularLocation>
</comment>
<dbReference type="OMA" id="PMLIQFT"/>
<feature type="transmembrane region" description="Helical" evidence="10">
    <location>
        <begin position="36"/>
        <end position="57"/>
    </location>
</feature>